<reference evidence="14 15" key="1">
    <citation type="submission" date="2019-03" db="EMBL/GenBank/DDBJ databases">
        <title>The complete genome sequence of Swingsia samuiensis NBRC107927(T).</title>
        <authorList>
            <person name="Chua K.-O."/>
            <person name="Chan K.-G."/>
            <person name="See-Too W.-S."/>
        </authorList>
    </citation>
    <scope>NUCLEOTIDE SEQUENCE [LARGE SCALE GENOMIC DNA]</scope>
    <source>
        <strain evidence="14 15">AH83</strain>
    </source>
</reference>
<dbReference type="Proteomes" id="UP000316313">
    <property type="component" value="Chromosome"/>
</dbReference>
<dbReference type="NCBIfam" id="TIGR01494">
    <property type="entry name" value="ATPase_P-type"/>
    <property type="match status" value="1"/>
</dbReference>
<dbReference type="PROSITE" id="PS00154">
    <property type="entry name" value="ATPASE_E1_E2"/>
    <property type="match status" value="1"/>
</dbReference>
<evidence type="ECO:0000256" key="11">
    <source>
        <dbReference type="ARBA" id="ARBA00047424"/>
    </source>
</evidence>
<dbReference type="PROSITE" id="PS50846">
    <property type="entry name" value="HMA_2"/>
    <property type="match status" value="2"/>
</dbReference>
<dbReference type="EMBL" id="CP038141">
    <property type="protein sequence ID" value="QDH16696.1"/>
    <property type="molecule type" value="Genomic_DNA"/>
</dbReference>
<comment type="subcellular location">
    <subcellularLocation>
        <location evidence="12">Cell membrane</location>
    </subcellularLocation>
    <subcellularLocation>
        <location evidence="1">Endomembrane system</location>
        <topology evidence="1">Multi-pass membrane protein</topology>
    </subcellularLocation>
</comment>
<name>A0A4Y6UJP6_9PROT</name>
<evidence type="ECO:0000256" key="12">
    <source>
        <dbReference type="RuleBase" id="RU362081"/>
    </source>
</evidence>
<dbReference type="GO" id="GO:0005507">
    <property type="term" value="F:copper ion binding"/>
    <property type="evidence" value="ECO:0007669"/>
    <property type="project" value="TreeGrafter"/>
</dbReference>
<dbReference type="Pfam" id="PF00702">
    <property type="entry name" value="Hydrolase"/>
    <property type="match status" value="1"/>
</dbReference>
<dbReference type="SFLD" id="SFLDG00002">
    <property type="entry name" value="C1.7:_P-type_atpase_like"/>
    <property type="match status" value="1"/>
</dbReference>
<keyword evidence="9 12" id="KW-0472">Membrane</keyword>
<dbReference type="PRINTS" id="PR00119">
    <property type="entry name" value="CATATPASE"/>
</dbReference>
<dbReference type="InterPro" id="IPR059000">
    <property type="entry name" value="ATPase_P-type_domA"/>
</dbReference>
<feature type="domain" description="HMA" evidence="13">
    <location>
        <begin position="3"/>
        <end position="68"/>
    </location>
</feature>
<dbReference type="GO" id="GO:0005886">
    <property type="term" value="C:plasma membrane"/>
    <property type="evidence" value="ECO:0007669"/>
    <property type="project" value="UniProtKB-SubCell"/>
</dbReference>
<evidence type="ECO:0000256" key="5">
    <source>
        <dbReference type="ARBA" id="ARBA00022741"/>
    </source>
</evidence>
<evidence type="ECO:0000256" key="7">
    <source>
        <dbReference type="ARBA" id="ARBA00022967"/>
    </source>
</evidence>
<feature type="transmembrane region" description="Helical" evidence="12">
    <location>
        <begin position="184"/>
        <end position="201"/>
    </location>
</feature>
<dbReference type="InterPro" id="IPR023214">
    <property type="entry name" value="HAD_sf"/>
</dbReference>
<keyword evidence="12" id="KW-1003">Cell membrane</keyword>
<dbReference type="RefSeq" id="WP_141459900.1">
    <property type="nucleotide sequence ID" value="NZ_CP038141.1"/>
</dbReference>
<dbReference type="Gene3D" id="3.40.1110.10">
    <property type="entry name" value="Calcium-transporting ATPase, cytoplasmic domain N"/>
    <property type="match status" value="1"/>
</dbReference>
<keyword evidence="8 12" id="KW-1133">Transmembrane helix</keyword>
<dbReference type="InterPro" id="IPR036412">
    <property type="entry name" value="HAD-like_sf"/>
</dbReference>
<dbReference type="InterPro" id="IPR023298">
    <property type="entry name" value="ATPase_P-typ_TM_dom_sf"/>
</dbReference>
<evidence type="ECO:0000256" key="10">
    <source>
        <dbReference type="ARBA" id="ARBA00038904"/>
    </source>
</evidence>
<dbReference type="SFLD" id="SFLDS00003">
    <property type="entry name" value="Haloacid_Dehalogenase"/>
    <property type="match status" value="1"/>
</dbReference>
<evidence type="ECO:0000256" key="3">
    <source>
        <dbReference type="ARBA" id="ARBA00022692"/>
    </source>
</evidence>
<protein>
    <recommendedName>
        <fullName evidence="10">P-type Cu(2+) transporter</fullName>
        <ecNumber evidence="10">7.2.2.9</ecNumber>
    </recommendedName>
</protein>
<dbReference type="InterPro" id="IPR018303">
    <property type="entry name" value="ATPase_P-typ_P_site"/>
</dbReference>
<keyword evidence="4 12" id="KW-0479">Metal-binding</keyword>
<keyword evidence="7" id="KW-1278">Translocase</keyword>
<dbReference type="SUPFAM" id="SSF81653">
    <property type="entry name" value="Calcium ATPase, transduction domain A"/>
    <property type="match status" value="1"/>
</dbReference>
<dbReference type="Pfam" id="PF00122">
    <property type="entry name" value="E1-E2_ATPase"/>
    <property type="match status" value="1"/>
</dbReference>
<dbReference type="InterPro" id="IPR036163">
    <property type="entry name" value="HMA_dom_sf"/>
</dbReference>
<feature type="transmembrane region" description="Helical" evidence="12">
    <location>
        <begin position="399"/>
        <end position="417"/>
    </location>
</feature>
<evidence type="ECO:0000256" key="9">
    <source>
        <dbReference type="ARBA" id="ARBA00023136"/>
    </source>
</evidence>
<dbReference type="PANTHER" id="PTHR43520">
    <property type="entry name" value="ATP7, ISOFORM B"/>
    <property type="match status" value="1"/>
</dbReference>
<organism evidence="14 15">
    <name type="scientific">Swingsia samuiensis</name>
    <dbReference type="NCBI Taxonomy" id="1293412"/>
    <lineage>
        <taxon>Bacteria</taxon>
        <taxon>Pseudomonadati</taxon>
        <taxon>Pseudomonadota</taxon>
        <taxon>Alphaproteobacteria</taxon>
        <taxon>Acetobacterales</taxon>
        <taxon>Acetobacteraceae</taxon>
        <taxon>Swingsia</taxon>
    </lineage>
</organism>
<dbReference type="SUPFAM" id="SSF55008">
    <property type="entry name" value="HMA, heavy metal-associated domain"/>
    <property type="match status" value="2"/>
</dbReference>
<evidence type="ECO:0000256" key="6">
    <source>
        <dbReference type="ARBA" id="ARBA00022840"/>
    </source>
</evidence>
<evidence type="ECO:0000313" key="14">
    <source>
        <dbReference type="EMBL" id="QDH16696.1"/>
    </source>
</evidence>
<dbReference type="FunFam" id="2.70.150.10:FF:000002">
    <property type="entry name" value="Copper-transporting ATPase 1, putative"/>
    <property type="match status" value="1"/>
</dbReference>
<dbReference type="Gene3D" id="3.30.70.100">
    <property type="match status" value="2"/>
</dbReference>
<dbReference type="InterPro" id="IPR027256">
    <property type="entry name" value="P-typ_ATPase_IB"/>
</dbReference>
<feature type="domain" description="HMA" evidence="13">
    <location>
        <begin position="70"/>
        <end position="135"/>
    </location>
</feature>
<dbReference type="SUPFAM" id="SSF81665">
    <property type="entry name" value="Calcium ATPase, transmembrane domain M"/>
    <property type="match status" value="1"/>
</dbReference>
<dbReference type="InterPro" id="IPR008250">
    <property type="entry name" value="ATPase_P-typ_transduc_dom_A_sf"/>
</dbReference>
<evidence type="ECO:0000256" key="2">
    <source>
        <dbReference type="ARBA" id="ARBA00006024"/>
    </source>
</evidence>
<keyword evidence="15" id="KW-1185">Reference proteome</keyword>
<dbReference type="Pfam" id="PF00403">
    <property type="entry name" value="HMA"/>
    <property type="match status" value="2"/>
</dbReference>
<dbReference type="InterPro" id="IPR001757">
    <property type="entry name" value="P_typ_ATPase"/>
</dbReference>
<dbReference type="Gene3D" id="2.70.150.10">
    <property type="entry name" value="Calcium-transporting ATPase, cytoplasmic transduction domain A"/>
    <property type="match status" value="1"/>
</dbReference>
<dbReference type="KEGG" id="ssam:E3D00_03225"/>
<dbReference type="FunFam" id="3.30.70.100:FF:000005">
    <property type="entry name" value="Copper-exporting P-type ATPase A"/>
    <property type="match status" value="1"/>
</dbReference>
<evidence type="ECO:0000259" key="13">
    <source>
        <dbReference type="PROSITE" id="PS50846"/>
    </source>
</evidence>
<dbReference type="SFLD" id="SFLDF00027">
    <property type="entry name" value="p-type_atpase"/>
    <property type="match status" value="1"/>
</dbReference>
<keyword evidence="6 12" id="KW-0067">ATP-binding</keyword>
<sequence>MAQSISFPVEGMSCAACATRLEKVLNKREGVEAAINFASARAYITFNEKDASVSDVLEDVKKSGFAPDERSFDFDVLGMSCAACSARVEKVLNRLPSVVANVNLATERAHVTFVPGIIDTDTILEKVKKTGFGASLRTEEPQEGQHEKRRRSWKKARNNFIVAAVAGIPLYIEMIGMMMGYDHVIPVLYQFLSATFIQYIGGQKLYRQAWKAVRAGAANMDVLVVLGTSVAYLYSFIVYVFSVHLPVYFETSGLIIILISLGRLMEMRAKARMNSGVESLLELQPQTVHVEKEGKQIDLNLKDVQVGTVFVVRPGESIPLDGKVLSGTSEVNEAILTGESVPVLKQDKSDVFAGTMNTNGVLRVEATGIGSNTALARIVRMVEQAQGSKAHVQRLADRVSGIFVPVVIGFALLTWGINWLVTGSWVESLVAAVSVLVIACPCSLGLATPTAIMVGTTKGAQKGVFFRNAEALERAEKIQTIIFDKTGTLTKGHPSVEAVYPAPGVSIEDVLSVAVALEQNSEHPLGRAIVRYGEDFLVRGWEVEQFSARPGRGVEGEILGDKVFLGSPAFVEELGYDLGGFPISELENKGATVVAVAMKDRVLGVVSLLDMLRKEALFTVDALKKRGLKVVMLTGDNERAAALVAAQVGVDDFRAQVLPEHKAEVVSDYRANGTIVAMVGDGVNDAPALAVADVSFAVGAGAAVALETADIVLMKSELTSVLDAISLSKATLSKIRQNLFFAFIYNFLGLPLAAFGLLNPIIAGSAMAMSSVSVVSNSLLLKRWGRK</sequence>
<dbReference type="GO" id="GO:0043682">
    <property type="term" value="F:P-type divalent copper transporter activity"/>
    <property type="evidence" value="ECO:0007669"/>
    <property type="project" value="UniProtKB-EC"/>
</dbReference>
<dbReference type="GO" id="GO:0016887">
    <property type="term" value="F:ATP hydrolysis activity"/>
    <property type="evidence" value="ECO:0007669"/>
    <property type="project" value="InterPro"/>
</dbReference>
<dbReference type="GO" id="GO:0012505">
    <property type="term" value="C:endomembrane system"/>
    <property type="evidence" value="ECO:0007669"/>
    <property type="project" value="UniProtKB-SubCell"/>
</dbReference>
<evidence type="ECO:0000256" key="4">
    <source>
        <dbReference type="ARBA" id="ARBA00022723"/>
    </source>
</evidence>
<evidence type="ECO:0000256" key="8">
    <source>
        <dbReference type="ARBA" id="ARBA00022989"/>
    </source>
</evidence>
<feature type="transmembrane region" description="Helical" evidence="12">
    <location>
        <begin position="761"/>
        <end position="781"/>
    </location>
</feature>
<dbReference type="InterPro" id="IPR044492">
    <property type="entry name" value="P_typ_ATPase_HD_dom"/>
</dbReference>
<dbReference type="InterPro" id="IPR017969">
    <property type="entry name" value="Heavy-metal-associated_CS"/>
</dbReference>
<dbReference type="GO" id="GO:0005524">
    <property type="term" value="F:ATP binding"/>
    <property type="evidence" value="ECO:0007669"/>
    <property type="project" value="UniProtKB-UniRule"/>
</dbReference>
<evidence type="ECO:0000313" key="15">
    <source>
        <dbReference type="Proteomes" id="UP000316313"/>
    </source>
</evidence>
<keyword evidence="3 12" id="KW-0812">Transmembrane</keyword>
<comment type="catalytic activity">
    <reaction evidence="11">
        <text>Cu(2+)(in) + ATP + H2O = Cu(2+)(out) + ADP + phosphate + H(+)</text>
        <dbReference type="Rhea" id="RHEA:10376"/>
        <dbReference type="ChEBI" id="CHEBI:15377"/>
        <dbReference type="ChEBI" id="CHEBI:15378"/>
        <dbReference type="ChEBI" id="CHEBI:29036"/>
        <dbReference type="ChEBI" id="CHEBI:30616"/>
        <dbReference type="ChEBI" id="CHEBI:43474"/>
        <dbReference type="ChEBI" id="CHEBI:456216"/>
        <dbReference type="EC" id="7.2.2.9"/>
    </reaction>
</comment>
<feature type="transmembrane region" description="Helical" evidence="12">
    <location>
        <begin position="738"/>
        <end position="755"/>
    </location>
</feature>
<dbReference type="AlphaFoldDB" id="A0A4Y6UJP6"/>
<proteinExistence type="inferred from homology"/>
<dbReference type="OrthoDB" id="9760802at2"/>
<dbReference type="EC" id="7.2.2.9" evidence="10"/>
<dbReference type="Gene3D" id="3.40.50.1000">
    <property type="entry name" value="HAD superfamily/HAD-like"/>
    <property type="match status" value="1"/>
</dbReference>
<feature type="transmembrane region" description="Helical" evidence="12">
    <location>
        <begin position="222"/>
        <end position="241"/>
    </location>
</feature>
<evidence type="ECO:0000256" key="1">
    <source>
        <dbReference type="ARBA" id="ARBA00004127"/>
    </source>
</evidence>
<feature type="transmembrane region" description="Helical" evidence="12">
    <location>
        <begin position="158"/>
        <end position="178"/>
    </location>
</feature>
<dbReference type="NCBIfam" id="TIGR01511">
    <property type="entry name" value="ATPase-IB1_Cu"/>
    <property type="match status" value="1"/>
</dbReference>
<feature type="transmembrane region" description="Helical" evidence="12">
    <location>
        <begin position="429"/>
        <end position="452"/>
    </location>
</feature>
<keyword evidence="5 12" id="KW-0547">Nucleotide-binding</keyword>
<accession>A0A4Y6UJP6</accession>
<dbReference type="SUPFAM" id="SSF56784">
    <property type="entry name" value="HAD-like"/>
    <property type="match status" value="1"/>
</dbReference>
<dbReference type="GO" id="GO:0055070">
    <property type="term" value="P:copper ion homeostasis"/>
    <property type="evidence" value="ECO:0007669"/>
    <property type="project" value="TreeGrafter"/>
</dbReference>
<dbReference type="CDD" id="cd00371">
    <property type="entry name" value="HMA"/>
    <property type="match status" value="2"/>
</dbReference>
<dbReference type="PROSITE" id="PS01047">
    <property type="entry name" value="HMA_1"/>
    <property type="match status" value="2"/>
</dbReference>
<dbReference type="InterPro" id="IPR006121">
    <property type="entry name" value="HMA_dom"/>
</dbReference>
<feature type="transmembrane region" description="Helical" evidence="12">
    <location>
        <begin position="247"/>
        <end position="265"/>
    </location>
</feature>
<dbReference type="InterPro" id="IPR023299">
    <property type="entry name" value="ATPase_P-typ_cyto_dom_N"/>
</dbReference>
<gene>
    <name evidence="14" type="ORF">E3D00_03225</name>
</gene>
<dbReference type="CDD" id="cd02094">
    <property type="entry name" value="P-type_ATPase_Cu-like"/>
    <property type="match status" value="1"/>
</dbReference>
<comment type="similarity">
    <text evidence="2 12">Belongs to the cation transport ATPase (P-type) (TC 3.A.3) family. Type IB subfamily.</text>
</comment>
<dbReference type="NCBIfam" id="TIGR01525">
    <property type="entry name" value="ATPase-IB_hvy"/>
    <property type="match status" value="1"/>
</dbReference>
<dbReference type="PANTHER" id="PTHR43520:SF8">
    <property type="entry name" value="P-TYPE CU(+) TRANSPORTER"/>
    <property type="match status" value="1"/>
</dbReference>